<evidence type="ECO:0000259" key="8">
    <source>
        <dbReference type="PROSITE" id="PS50110"/>
    </source>
</evidence>
<feature type="region of interest" description="Disordered" evidence="6">
    <location>
        <begin position="441"/>
        <end position="474"/>
    </location>
</feature>
<feature type="modified residue" description="4-aspartylphosphate" evidence="5">
    <location>
        <position position="59"/>
    </location>
</feature>
<dbReference type="PANTHER" id="PTHR32071">
    <property type="entry name" value="TRANSCRIPTIONAL REGULATORY PROTEIN"/>
    <property type="match status" value="1"/>
</dbReference>
<dbReference type="PROSITE" id="PS50045">
    <property type="entry name" value="SIGMA54_INTERACT_4"/>
    <property type="match status" value="1"/>
</dbReference>
<evidence type="ECO:0000256" key="2">
    <source>
        <dbReference type="ARBA" id="ARBA00022840"/>
    </source>
</evidence>
<evidence type="ECO:0000256" key="3">
    <source>
        <dbReference type="ARBA" id="ARBA00023015"/>
    </source>
</evidence>
<keyword evidence="10" id="KW-1185">Reference proteome</keyword>
<dbReference type="Pfam" id="PF00158">
    <property type="entry name" value="Sigma54_activat"/>
    <property type="match status" value="1"/>
</dbReference>
<evidence type="ECO:0000256" key="5">
    <source>
        <dbReference type="PROSITE-ProRule" id="PRU00169"/>
    </source>
</evidence>
<dbReference type="InterPro" id="IPR027417">
    <property type="entry name" value="P-loop_NTPase"/>
</dbReference>
<dbReference type="SMART" id="SM00448">
    <property type="entry name" value="REC"/>
    <property type="match status" value="1"/>
</dbReference>
<dbReference type="InterPro" id="IPR003593">
    <property type="entry name" value="AAA+_ATPase"/>
</dbReference>
<gene>
    <name evidence="9" type="ORF">O0S08_26175</name>
</gene>
<feature type="domain" description="Response regulatory" evidence="8">
    <location>
        <begin position="10"/>
        <end position="124"/>
    </location>
</feature>
<keyword evidence="2" id="KW-0067">ATP-binding</keyword>
<dbReference type="SUPFAM" id="SSF52172">
    <property type="entry name" value="CheY-like"/>
    <property type="match status" value="1"/>
</dbReference>
<dbReference type="SMART" id="SM00382">
    <property type="entry name" value="AAA"/>
    <property type="match status" value="1"/>
</dbReference>
<dbReference type="InterPro" id="IPR009057">
    <property type="entry name" value="Homeodomain-like_sf"/>
</dbReference>
<dbReference type="Gene3D" id="1.10.10.60">
    <property type="entry name" value="Homeodomain-like"/>
    <property type="match status" value="1"/>
</dbReference>
<dbReference type="SUPFAM" id="SSF52540">
    <property type="entry name" value="P-loop containing nucleoside triphosphate hydrolases"/>
    <property type="match status" value="1"/>
</dbReference>
<dbReference type="PRINTS" id="PR01590">
    <property type="entry name" value="HTHFIS"/>
</dbReference>
<dbReference type="InterPro" id="IPR002197">
    <property type="entry name" value="HTH_Fis"/>
</dbReference>
<proteinExistence type="predicted"/>
<accession>A0ABY7GRX4</accession>
<keyword evidence="5" id="KW-0597">Phosphoprotein</keyword>
<dbReference type="Proteomes" id="UP001164459">
    <property type="component" value="Chromosome"/>
</dbReference>
<dbReference type="InterPro" id="IPR002078">
    <property type="entry name" value="Sigma_54_int"/>
</dbReference>
<dbReference type="CDD" id="cd00009">
    <property type="entry name" value="AAA"/>
    <property type="match status" value="1"/>
</dbReference>
<evidence type="ECO:0000313" key="10">
    <source>
        <dbReference type="Proteomes" id="UP001164459"/>
    </source>
</evidence>
<keyword evidence="1" id="KW-0547">Nucleotide-binding</keyword>
<reference evidence="9" key="1">
    <citation type="submission" date="2022-11" db="EMBL/GenBank/DDBJ databases">
        <title>Minimal conservation of predation-associated metabolite biosynthetic gene clusters underscores biosynthetic potential of Myxococcota including descriptions for ten novel species: Archangium lansinium sp. nov., Myxococcus landrumus sp. nov., Nannocystis bai.</title>
        <authorList>
            <person name="Ahearne A."/>
            <person name="Stevens C."/>
            <person name="Dowd S."/>
        </authorList>
    </citation>
    <scope>NUCLEOTIDE SEQUENCE</scope>
    <source>
        <strain evidence="9">Fl3</strain>
    </source>
</reference>
<protein>
    <submittedName>
        <fullName evidence="9">Sigma-54 dependent transcriptional regulator</fullName>
    </submittedName>
</protein>
<dbReference type="Pfam" id="PF25601">
    <property type="entry name" value="AAA_lid_14"/>
    <property type="match status" value="1"/>
</dbReference>
<keyword evidence="4" id="KW-0804">Transcription</keyword>
<dbReference type="EMBL" id="CP114040">
    <property type="protein sequence ID" value="WAS89695.1"/>
    <property type="molecule type" value="Genomic_DNA"/>
</dbReference>
<dbReference type="Gene3D" id="3.40.50.300">
    <property type="entry name" value="P-loop containing nucleotide triphosphate hydrolases"/>
    <property type="match status" value="1"/>
</dbReference>
<evidence type="ECO:0000259" key="7">
    <source>
        <dbReference type="PROSITE" id="PS50045"/>
    </source>
</evidence>
<evidence type="ECO:0000256" key="6">
    <source>
        <dbReference type="SAM" id="MobiDB-lite"/>
    </source>
</evidence>
<dbReference type="Pfam" id="PF00072">
    <property type="entry name" value="Response_reg"/>
    <property type="match status" value="1"/>
</dbReference>
<evidence type="ECO:0000313" key="9">
    <source>
        <dbReference type="EMBL" id="WAS89695.1"/>
    </source>
</evidence>
<evidence type="ECO:0000256" key="4">
    <source>
        <dbReference type="ARBA" id="ARBA00023163"/>
    </source>
</evidence>
<name>A0ABY7GRX4_9BACT</name>
<dbReference type="InterPro" id="IPR011006">
    <property type="entry name" value="CheY-like_superfamily"/>
</dbReference>
<organism evidence="9 10">
    <name type="scientific">Nannocystis punicea</name>
    <dbReference type="NCBI Taxonomy" id="2995304"/>
    <lineage>
        <taxon>Bacteria</taxon>
        <taxon>Pseudomonadati</taxon>
        <taxon>Myxococcota</taxon>
        <taxon>Polyangia</taxon>
        <taxon>Nannocystales</taxon>
        <taxon>Nannocystaceae</taxon>
        <taxon>Nannocystis</taxon>
    </lineage>
</organism>
<keyword evidence="3" id="KW-0805">Transcription regulation</keyword>
<dbReference type="InterPro" id="IPR058031">
    <property type="entry name" value="AAA_lid_NorR"/>
</dbReference>
<dbReference type="SUPFAM" id="SSF46689">
    <property type="entry name" value="Homeodomain-like"/>
    <property type="match status" value="1"/>
</dbReference>
<evidence type="ECO:0000256" key="1">
    <source>
        <dbReference type="ARBA" id="ARBA00022741"/>
    </source>
</evidence>
<feature type="domain" description="Sigma-54 factor interaction" evidence="7">
    <location>
        <begin position="149"/>
        <end position="363"/>
    </location>
</feature>
<dbReference type="InterPro" id="IPR001789">
    <property type="entry name" value="Sig_transdc_resp-reg_receiver"/>
</dbReference>
<dbReference type="PROSITE" id="PS50110">
    <property type="entry name" value="RESPONSE_REGULATORY"/>
    <property type="match status" value="1"/>
</dbReference>
<dbReference type="Gene3D" id="1.10.8.60">
    <property type="match status" value="1"/>
</dbReference>
<sequence length="474" mass="51259">MPNPSPAAPRILIVDDEPSARSALSALLREEGYEVQCAADGYKALGRADEWRPDIVLTDVKMPALGGIELLARLRERLPEVAVVIMSGFGSVEGAVEAMQLGADDYLSKPLNFEQVLLTLQRIVAGRAISSGIKDARPSAATAEATADLVGQSRVHRELVELAEQVAAAPVSLLVTGERGSGKQHLARLIHQLSGRPGRLVRVSCSTADEASLSDELFGSEGRVLAAHRGTLLLTDIDALPPALQARLLGLLQERCVTRLGGARLEIDVRVLATSRDLASAVAGGRFRPELAERLAVVSLRVPALRERRDDIPLLATHFVQRHARKLGKSITGCAERVLQILFGLDWPGNTRQLEQCIERAVILARGREIEPRDLPREFTAAAAEHRGAPVIPGASLWDIERYAILQTLEHTGGSTSKAARILGISARKIQYRLNEYGRARQDLAPARPERPADAARPQRAEADDDRRGAGVNA</sequence>
<dbReference type="RefSeq" id="WP_269032005.1">
    <property type="nucleotide sequence ID" value="NZ_CP114040.1"/>
</dbReference>
<dbReference type="Gene3D" id="3.40.50.2300">
    <property type="match status" value="1"/>
</dbReference>
<dbReference type="Pfam" id="PF02954">
    <property type="entry name" value="HTH_8"/>
    <property type="match status" value="1"/>
</dbReference>